<dbReference type="PANTHER" id="PTHR47074:SF78">
    <property type="entry name" value="GB|AAF30348.1-RELATED"/>
    <property type="match status" value="1"/>
</dbReference>
<dbReference type="CDD" id="cd06222">
    <property type="entry name" value="RNase_H_like"/>
    <property type="match status" value="1"/>
</dbReference>
<evidence type="ECO:0000313" key="3">
    <source>
        <dbReference type="Proteomes" id="UP000030689"/>
    </source>
</evidence>
<dbReference type="KEGG" id="eus:EUTSA_v10022287mg"/>
<dbReference type="PANTHER" id="PTHR47074">
    <property type="entry name" value="BNAC02G40300D PROTEIN"/>
    <property type="match status" value="1"/>
</dbReference>
<dbReference type="InterPro" id="IPR036397">
    <property type="entry name" value="RNaseH_sf"/>
</dbReference>
<protein>
    <recommendedName>
        <fullName evidence="1">RNase H type-1 domain-containing protein</fullName>
    </recommendedName>
</protein>
<dbReference type="InterPro" id="IPR044730">
    <property type="entry name" value="RNase_H-like_dom_plant"/>
</dbReference>
<gene>
    <name evidence="2" type="ORF">EUTSA_v10022287mg</name>
</gene>
<dbReference type="Gramene" id="ESQ49688">
    <property type="protein sequence ID" value="ESQ49688"/>
    <property type="gene ID" value="EUTSA_v10022287mg"/>
</dbReference>
<reference evidence="2 3" key="1">
    <citation type="journal article" date="2013" name="Front. Plant Sci.">
        <title>The Reference Genome of the Halophytic Plant Eutrema salsugineum.</title>
        <authorList>
            <person name="Yang R."/>
            <person name="Jarvis D.E."/>
            <person name="Chen H."/>
            <person name="Beilstein M.A."/>
            <person name="Grimwood J."/>
            <person name="Jenkins J."/>
            <person name="Shu S."/>
            <person name="Prochnik S."/>
            <person name="Xin M."/>
            <person name="Ma C."/>
            <person name="Schmutz J."/>
            <person name="Wing R.A."/>
            <person name="Mitchell-Olds T."/>
            <person name="Schumaker K.S."/>
            <person name="Wang X."/>
        </authorList>
    </citation>
    <scope>NUCLEOTIDE SEQUENCE [LARGE SCALE GENOMIC DNA]</scope>
</reference>
<accession>V4MB73</accession>
<dbReference type="EMBL" id="KI517408">
    <property type="protein sequence ID" value="ESQ49688.1"/>
    <property type="molecule type" value="Genomic_DNA"/>
</dbReference>
<dbReference type="Gene3D" id="3.30.420.10">
    <property type="entry name" value="Ribonuclease H-like superfamily/Ribonuclease H"/>
    <property type="match status" value="1"/>
</dbReference>
<dbReference type="GO" id="GO:0004523">
    <property type="term" value="F:RNA-DNA hybrid ribonuclease activity"/>
    <property type="evidence" value="ECO:0007669"/>
    <property type="project" value="InterPro"/>
</dbReference>
<organism evidence="2 3">
    <name type="scientific">Eutrema salsugineum</name>
    <name type="common">Saltwater cress</name>
    <name type="synonym">Sisymbrium salsugineum</name>
    <dbReference type="NCBI Taxonomy" id="72664"/>
    <lineage>
        <taxon>Eukaryota</taxon>
        <taxon>Viridiplantae</taxon>
        <taxon>Streptophyta</taxon>
        <taxon>Embryophyta</taxon>
        <taxon>Tracheophyta</taxon>
        <taxon>Spermatophyta</taxon>
        <taxon>Magnoliopsida</taxon>
        <taxon>eudicotyledons</taxon>
        <taxon>Gunneridae</taxon>
        <taxon>Pentapetalae</taxon>
        <taxon>rosids</taxon>
        <taxon>malvids</taxon>
        <taxon>Brassicales</taxon>
        <taxon>Brassicaceae</taxon>
        <taxon>Eutremeae</taxon>
        <taxon>Eutrema</taxon>
    </lineage>
</organism>
<dbReference type="InterPro" id="IPR012337">
    <property type="entry name" value="RNaseH-like_sf"/>
</dbReference>
<dbReference type="eggNOG" id="KOG1075">
    <property type="taxonomic scope" value="Eukaryota"/>
</dbReference>
<dbReference type="AlphaFoldDB" id="V4MB73"/>
<dbReference type="Pfam" id="PF13456">
    <property type="entry name" value="RVT_3"/>
    <property type="match status" value="1"/>
</dbReference>
<evidence type="ECO:0000259" key="1">
    <source>
        <dbReference type="Pfam" id="PF13456"/>
    </source>
</evidence>
<dbReference type="InterPro" id="IPR052929">
    <property type="entry name" value="RNase_H-like_EbsB-rel"/>
</dbReference>
<keyword evidence="3" id="KW-1185">Reference proteome</keyword>
<sequence length="186" mass="21966">MWRIWKSRNLLVYQKQSNSWRKDLKQAVMDAEEWTSILNSEEQPRNQNLHMRNSETHSHWAAPKPGFIKCNFDCRYREATQSLSGWIIRDSQGFYLGAGQGLGRQVINVLEAELQALLMAMQHTWSCGYRRIIFEGDNQMVFKLLTAADRLAREPLIPNNSFVFHFYVPYYLVQILHEDHNTLYLQ</sequence>
<dbReference type="Proteomes" id="UP000030689">
    <property type="component" value="Unassembled WGS sequence"/>
</dbReference>
<dbReference type="SUPFAM" id="SSF53098">
    <property type="entry name" value="Ribonuclease H-like"/>
    <property type="match status" value="1"/>
</dbReference>
<dbReference type="InterPro" id="IPR002156">
    <property type="entry name" value="RNaseH_domain"/>
</dbReference>
<feature type="domain" description="RNase H type-1" evidence="1">
    <location>
        <begin position="77"/>
        <end position="150"/>
    </location>
</feature>
<evidence type="ECO:0000313" key="2">
    <source>
        <dbReference type="EMBL" id="ESQ49688.1"/>
    </source>
</evidence>
<proteinExistence type="predicted"/>
<name>V4MB73_EUTSA</name>
<dbReference type="GO" id="GO:0003676">
    <property type="term" value="F:nucleic acid binding"/>
    <property type="evidence" value="ECO:0007669"/>
    <property type="project" value="InterPro"/>
</dbReference>